<evidence type="ECO:0000313" key="2">
    <source>
        <dbReference type="Proteomes" id="UP000324629"/>
    </source>
</evidence>
<dbReference type="PANTHER" id="PTHR21178:SF8">
    <property type="entry name" value="CILIA- AND FLAGELLA-ASSOCIATED PROTEIN 61"/>
    <property type="match status" value="1"/>
</dbReference>
<dbReference type="Proteomes" id="UP000324629">
    <property type="component" value="Unassembled WGS sequence"/>
</dbReference>
<dbReference type="PANTHER" id="PTHR21178">
    <property type="entry name" value="CILIA- AND FLAGELLA-ASSOCIATED PROTEIN 61"/>
    <property type="match status" value="1"/>
</dbReference>
<keyword evidence="2" id="KW-1185">Reference proteome</keyword>
<evidence type="ECO:0000313" key="1">
    <source>
        <dbReference type="EMBL" id="KAA3673175.1"/>
    </source>
</evidence>
<comment type="caution">
    <text evidence="1">The sequence shown here is derived from an EMBL/GenBank/DDBJ whole genome shotgun (WGS) entry which is preliminary data.</text>
</comment>
<dbReference type="EMBL" id="QNGE01004143">
    <property type="protein sequence ID" value="KAA3673175.1"/>
    <property type="molecule type" value="Genomic_DNA"/>
</dbReference>
<gene>
    <name evidence="1" type="ORF">DEA37_0006079</name>
</gene>
<dbReference type="AlphaFoldDB" id="A0A5J4NCG8"/>
<accession>A0A5J4NCG8</accession>
<evidence type="ECO:0008006" key="3">
    <source>
        <dbReference type="Google" id="ProtNLM"/>
    </source>
</evidence>
<dbReference type="InterPro" id="IPR038884">
    <property type="entry name" value="CFAP61"/>
</dbReference>
<sequence length="784" mass="90675">MSDDNSNWIRRPLIAEQNESDYFSRESIPVYYGETDAFAVQLYAIKPGFESRFVDMLPLLFDQFPGVNYAIISVPRLVPAFPMLRHFVRCRVRRGQDPEHELYVFHRAGLLRDFKVRRTRHDDRTQIQQLISHMHPYDQSLLLEDLQAYIKQGRDADIEWLRAHYDIEEFIYYGHHALTEHATIYHCVLSVNYHCRRSTFLREVLRQANKTCLYYRVMPPYCPEDFHNRTTLNTCLSKFCVVRPRQQILYPPKELLGEKMPEERVLVKLQVPPALFIGTARLFAEPKVHINARIIVVGASTTGLSFLVTLATCSYIRFTNLVLLSPNGMPGDTLNKPDDLASNFLSTDQCFSTESLGQYALRYCVHVVRGKLTNIDRHCREIWPPLWTMDDALAYYGSASMSALCLRYIRLRVLMAHSIISLLWRHPWLFIIRLVMDYPLVRRPSNLFLLNEILDATQALNWIRTAYLPTLSTEELNVPEWKKADENTATKQLIKSNTEIDLTENIPSFPVELNDLTKDVNRLLVYGNNLDAYTCVAALLKSGVPSGRILMVQPPRYEGAKPAFEDDKVVSLVQMQLDDKEVPVLRDYNLSHWSSNQDSDSELIEEVAFTSADQELKIRCKTEKVSVMLRITLFCIPFSMNFMWTTFRLATNNACLVYDARLVIDANFHTNDPAIRAAGPATKLQRIYYNDRWRHELANSREIGSLLGQQMLKLFDPSQPPPLKPPKDDCHLLPQFEEPKVVSALLPGDCQYLFVSKPALKELKEEMKNDRNGVSRICYFRRSK</sequence>
<proteinExistence type="predicted"/>
<reference evidence="1 2" key="1">
    <citation type="journal article" date="2019" name="Gigascience">
        <title>Whole-genome sequence of the oriental lung fluke Paragonimus westermani.</title>
        <authorList>
            <person name="Oey H."/>
            <person name="Zakrzewski M."/>
            <person name="Narain K."/>
            <person name="Devi K.R."/>
            <person name="Agatsuma T."/>
            <person name="Nawaratna S."/>
            <person name="Gobert G.N."/>
            <person name="Jones M.K."/>
            <person name="Ragan M.A."/>
            <person name="McManus D.P."/>
            <person name="Krause L."/>
        </authorList>
    </citation>
    <scope>NUCLEOTIDE SEQUENCE [LARGE SCALE GENOMIC DNA]</scope>
    <source>
        <strain evidence="1 2">IND2009</strain>
    </source>
</reference>
<organism evidence="1 2">
    <name type="scientific">Paragonimus westermani</name>
    <dbReference type="NCBI Taxonomy" id="34504"/>
    <lineage>
        <taxon>Eukaryota</taxon>
        <taxon>Metazoa</taxon>
        <taxon>Spiralia</taxon>
        <taxon>Lophotrochozoa</taxon>
        <taxon>Platyhelminthes</taxon>
        <taxon>Trematoda</taxon>
        <taxon>Digenea</taxon>
        <taxon>Plagiorchiida</taxon>
        <taxon>Troglotremata</taxon>
        <taxon>Troglotrematidae</taxon>
        <taxon>Paragonimus</taxon>
    </lineage>
</organism>
<name>A0A5J4NCG8_9TREM</name>
<protein>
    <recommendedName>
        <fullName evidence="3">Cilia- and flagella-associated protein 61 N-terminal domain-containing protein</fullName>
    </recommendedName>
</protein>